<protein>
    <submittedName>
        <fullName evidence="1">Uncharacterized protein</fullName>
    </submittedName>
</protein>
<dbReference type="AlphaFoldDB" id="A0A0A8ZXD2"/>
<reference evidence="1" key="1">
    <citation type="submission" date="2014-09" db="EMBL/GenBank/DDBJ databases">
        <authorList>
            <person name="Magalhaes I.L.F."/>
            <person name="Oliveira U."/>
            <person name="Santos F.R."/>
            <person name="Vidigal T.H.D.A."/>
            <person name="Brescovit A.D."/>
            <person name="Santos A.J."/>
        </authorList>
    </citation>
    <scope>NUCLEOTIDE SEQUENCE</scope>
    <source>
        <tissue evidence="1">Shoot tissue taken approximately 20 cm above the soil surface</tissue>
    </source>
</reference>
<sequence length="90" mass="9667">MQNHTALLSLPSKQLQPSVCSKRHHVWFCRINCIILLSSKKKLISSSSSNSSDSSAAEAVRPSDPVIFSHFISASVTPGGRSMCGILPSI</sequence>
<organism evidence="1">
    <name type="scientific">Arundo donax</name>
    <name type="common">Giant reed</name>
    <name type="synonym">Donax arundinaceus</name>
    <dbReference type="NCBI Taxonomy" id="35708"/>
    <lineage>
        <taxon>Eukaryota</taxon>
        <taxon>Viridiplantae</taxon>
        <taxon>Streptophyta</taxon>
        <taxon>Embryophyta</taxon>
        <taxon>Tracheophyta</taxon>
        <taxon>Spermatophyta</taxon>
        <taxon>Magnoliopsida</taxon>
        <taxon>Liliopsida</taxon>
        <taxon>Poales</taxon>
        <taxon>Poaceae</taxon>
        <taxon>PACMAD clade</taxon>
        <taxon>Arundinoideae</taxon>
        <taxon>Arundineae</taxon>
        <taxon>Arundo</taxon>
    </lineage>
</organism>
<accession>A0A0A8ZXD2</accession>
<proteinExistence type="predicted"/>
<dbReference type="EMBL" id="GBRH01255497">
    <property type="protein sequence ID" value="JAD42398.1"/>
    <property type="molecule type" value="Transcribed_RNA"/>
</dbReference>
<evidence type="ECO:0000313" key="1">
    <source>
        <dbReference type="EMBL" id="JAD42398.1"/>
    </source>
</evidence>
<name>A0A0A8ZXD2_ARUDO</name>
<reference evidence="1" key="2">
    <citation type="journal article" date="2015" name="Data Brief">
        <title>Shoot transcriptome of the giant reed, Arundo donax.</title>
        <authorList>
            <person name="Barrero R.A."/>
            <person name="Guerrero F.D."/>
            <person name="Moolhuijzen P."/>
            <person name="Goolsby J.A."/>
            <person name="Tidwell J."/>
            <person name="Bellgard S.E."/>
            <person name="Bellgard M.I."/>
        </authorList>
    </citation>
    <scope>NUCLEOTIDE SEQUENCE</scope>
    <source>
        <tissue evidence="1">Shoot tissue taken approximately 20 cm above the soil surface</tissue>
    </source>
</reference>